<organism evidence="7 8">
    <name type="scientific">Mycobacterium colombiense</name>
    <dbReference type="NCBI Taxonomy" id="339268"/>
    <lineage>
        <taxon>Bacteria</taxon>
        <taxon>Bacillati</taxon>
        <taxon>Actinomycetota</taxon>
        <taxon>Actinomycetes</taxon>
        <taxon>Mycobacteriales</taxon>
        <taxon>Mycobacteriaceae</taxon>
        <taxon>Mycobacterium</taxon>
        <taxon>Mycobacterium avium complex (MAC)</taxon>
    </lineage>
</organism>
<dbReference type="Proteomes" id="UP000250347">
    <property type="component" value="Unassembled WGS sequence"/>
</dbReference>
<dbReference type="EMBL" id="QMEU01000054">
    <property type="protein sequence ID" value="RAU93166.1"/>
    <property type="molecule type" value="Genomic_DNA"/>
</dbReference>
<dbReference type="SUPFAM" id="SSF55874">
    <property type="entry name" value="ATPase domain of HSP90 chaperone/DNA topoisomerase II/histidine kinase"/>
    <property type="match status" value="1"/>
</dbReference>
<evidence type="ECO:0000313" key="8">
    <source>
        <dbReference type="Proteomes" id="UP000250347"/>
    </source>
</evidence>
<keyword evidence="3 7" id="KW-0418">Kinase</keyword>
<dbReference type="InterPro" id="IPR005467">
    <property type="entry name" value="His_kinase_dom"/>
</dbReference>
<dbReference type="PANTHER" id="PTHR43065">
    <property type="entry name" value="SENSOR HISTIDINE KINASE"/>
    <property type="match status" value="1"/>
</dbReference>
<dbReference type="InterPro" id="IPR036890">
    <property type="entry name" value="HATPase_C_sf"/>
</dbReference>
<comment type="caution">
    <text evidence="7">The sequence shown here is derived from an EMBL/GenBank/DDBJ whole genome shotgun (WGS) entry which is preliminary data.</text>
</comment>
<dbReference type="PROSITE" id="PS50109">
    <property type="entry name" value="HIS_KIN"/>
    <property type="match status" value="1"/>
</dbReference>
<dbReference type="GO" id="GO:0004673">
    <property type="term" value="F:protein histidine kinase activity"/>
    <property type="evidence" value="ECO:0007669"/>
    <property type="project" value="UniProtKB-EC"/>
</dbReference>
<dbReference type="PROSITE" id="PS50042">
    <property type="entry name" value="CNMP_BINDING_3"/>
    <property type="match status" value="1"/>
</dbReference>
<dbReference type="InterPro" id="IPR018490">
    <property type="entry name" value="cNMP-bd_dom_sf"/>
</dbReference>
<dbReference type="SUPFAM" id="SSF51206">
    <property type="entry name" value="cAMP-binding domain-like"/>
    <property type="match status" value="1"/>
</dbReference>
<dbReference type="GO" id="GO:0000160">
    <property type="term" value="P:phosphorelay signal transduction system"/>
    <property type="evidence" value="ECO:0007669"/>
    <property type="project" value="UniProtKB-KW"/>
</dbReference>
<name>A0A329KMG4_9MYCO</name>
<evidence type="ECO:0000256" key="4">
    <source>
        <dbReference type="ARBA" id="ARBA00023012"/>
    </source>
</evidence>
<keyword evidence="3 7" id="KW-0808">Transferase</keyword>
<dbReference type="PRINTS" id="PR00344">
    <property type="entry name" value="BCTRLSENSOR"/>
</dbReference>
<dbReference type="AlphaFoldDB" id="A0A329KMG4"/>
<dbReference type="RefSeq" id="WP_112709448.1">
    <property type="nucleotide sequence ID" value="NZ_QMEU01000054.1"/>
</dbReference>
<dbReference type="PANTHER" id="PTHR43065:SF48">
    <property type="entry name" value="HISTIDINE KINASE"/>
    <property type="match status" value="1"/>
</dbReference>
<comment type="catalytic activity">
    <reaction evidence="1">
        <text>ATP + protein L-histidine = ADP + protein N-phospho-L-histidine.</text>
        <dbReference type="EC" id="2.7.13.3"/>
    </reaction>
</comment>
<evidence type="ECO:0000259" key="5">
    <source>
        <dbReference type="PROSITE" id="PS50042"/>
    </source>
</evidence>
<evidence type="ECO:0000259" key="6">
    <source>
        <dbReference type="PROSITE" id="PS50109"/>
    </source>
</evidence>
<dbReference type="InterPro" id="IPR003594">
    <property type="entry name" value="HATPase_dom"/>
</dbReference>
<proteinExistence type="predicted"/>
<evidence type="ECO:0000256" key="3">
    <source>
        <dbReference type="ARBA" id="ARBA00022777"/>
    </source>
</evidence>
<dbReference type="Pfam" id="PF00027">
    <property type="entry name" value="cNMP_binding"/>
    <property type="match status" value="1"/>
</dbReference>
<dbReference type="InterPro" id="IPR004358">
    <property type="entry name" value="Sig_transdc_His_kin-like_C"/>
</dbReference>
<dbReference type="SMART" id="SM00387">
    <property type="entry name" value="HATPase_c"/>
    <property type="match status" value="1"/>
</dbReference>
<reference evidence="7 8" key="1">
    <citation type="submission" date="2018-06" db="EMBL/GenBank/DDBJ databases">
        <title>NTM in soil in Japan.</title>
        <authorList>
            <person name="Ohya K."/>
        </authorList>
    </citation>
    <scope>NUCLEOTIDE SEQUENCE [LARGE SCALE GENOMIC DNA]</scope>
    <source>
        <strain evidence="7 8">GF76</strain>
    </source>
</reference>
<keyword evidence="4" id="KW-0902">Two-component regulatory system</keyword>
<dbReference type="EC" id="2.7.13.3" evidence="2"/>
<dbReference type="Pfam" id="PF02518">
    <property type="entry name" value="HATPase_c"/>
    <property type="match status" value="1"/>
</dbReference>
<evidence type="ECO:0000256" key="2">
    <source>
        <dbReference type="ARBA" id="ARBA00012438"/>
    </source>
</evidence>
<dbReference type="Gene3D" id="3.30.565.10">
    <property type="entry name" value="Histidine kinase-like ATPase, C-terminal domain"/>
    <property type="match status" value="1"/>
</dbReference>
<dbReference type="CDD" id="cd00038">
    <property type="entry name" value="CAP_ED"/>
    <property type="match status" value="1"/>
</dbReference>
<evidence type="ECO:0000256" key="1">
    <source>
        <dbReference type="ARBA" id="ARBA00000085"/>
    </source>
</evidence>
<dbReference type="InterPro" id="IPR014710">
    <property type="entry name" value="RmlC-like_jellyroll"/>
</dbReference>
<evidence type="ECO:0000313" key="7">
    <source>
        <dbReference type="EMBL" id="RAU93166.1"/>
    </source>
</evidence>
<feature type="domain" description="Cyclic nucleotide-binding" evidence="5">
    <location>
        <begin position="21"/>
        <end position="126"/>
    </location>
</feature>
<gene>
    <name evidence="7" type="ORF">DQP58_16935</name>
</gene>
<protein>
    <recommendedName>
        <fullName evidence="2">histidine kinase</fullName>
        <ecNumber evidence="2">2.7.13.3</ecNumber>
    </recommendedName>
</protein>
<feature type="domain" description="Histidine kinase" evidence="6">
    <location>
        <begin position="307"/>
        <end position="492"/>
    </location>
</feature>
<dbReference type="Gene3D" id="2.60.120.10">
    <property type="entry name" value="Jelly Rolls"/>
    <property type="match status" value="1"/>
</dbReference>
<dbReference type="InterPro" id="IPR000595">
    <property type="entry name" value="cNMP-bd_dom"/>
</dbReference>
<sequence length="513" mass="56203">MTASESRPMPCQPDELRSLFLFEALTDEQLAVLCANGHIQHYEPGPICVEGEPATCFYVLIDGELTMSKLSGGQDIETNRTSQRGVYCGAWRAFTGGKQKSYDASVHVTKPSRFFVMDAPVFAQFMRDQFPMAVHLLDGIAVGTDRTRRIIDNREKLLALGRLSAGLTHQLNNPAAAISRSAADLRERVANMRHKLAMLADGTITPEALSALVRLQERVAEQVAKSAAPGSGQHLSALETSDREDAVGDWLEAHGIDGGWDIAPTFVEGGVDTDWLERISAVTEELASTSLEQAIRWINYTIESELLMNQILEASKRISALVADAKQYSQMDRAPFQVTNVHDLLRSTLVMFADRLTKDGAKHAKAITVVKDFDQTLPEIPCYPGDLNQVWTNIIDNAIAAMRDTGGTLTIRTCREGDNLARIEICDTGPGIPEDIREHIFEPFFTTKPFGEGTGLGLDLAFNIVVKKHRGDLRVESVPGDTRFIVLLPLTAPVADVAATDLDDADEDLAVSE</sequence>
<dbReference type="Gene3D" id="1.10.287.130">
    <property type="match status" value="1"/>
</dbReference>
<accession>A0A329KMG4</accession>